<accession>A0A1I4YS51</accession>
<dbReference type="RefSeq" id="WP_092517304.1">
    <property type="nucleotide sequence ID" value="NZ_CAWRAH010000048.1"/>
</dbReference>
<dbReference type="EMBL" id="FOVO01000003">
    <property type="protein sequence ID" value="SFN40852.1"/>
    <property type="molecule type" value="Genomic_DNA"/>
</dbReference>
<dbReference type="PROSITE" id="PS51257">
    <property type="entry name" value="PROKAR_LIPOPROTEIN"/>
    <property type="match status" value="1"/>
</dbReference>
<evidence type="ECO:0008006" key="5">
    <source>
        <dbReference type="Google" id="ProtNLM"/>
    </source>
</evidence>
<organism evidence="3 4">
    <name type="scientific">Xenorhabdus japonica</name>
    <dbReference type="NCBI Taxonomy" id="53341"/>
    <lineage>
        <taxon>Bacteria</taxon>
        <taxon>Pseudomonadati</taxon>
        <taxon>Pseudomonadota</taxon>
        <taxon>Gammaproteobacteria</taxon>
        <taxon>Enterobacterales</taxon>
        <taxon>Morganellaceae</taxon>
        <taxon>Xenorhabdus</taxon>
    </lineage>
</organism>
<protein>
    <recommendedName>
        <fullName evidence="5">Lipoprotein</fullName>
    </recommendedName>
</protein>
<dbReference type="OrthoDB" id="6445057at2"/>
<gene>
    <name evidence="3" type="ORF">SAMN05421579_1033</name>
</gene>
<reference evidence="4" key="1">
    <citation type="submission" date="2016-10" db="EMBL/GenBank/DDBJ databases">
        <authorList>
            <person name="Varghese N."/>
            <person name="Submissions S."/>
        </authorList>
    </citation>
    <scope>NUCLEOTIDE SEQUENCE [LARGE SCALE GENOMIC DNA]</scope>
    <source>
        <strain evidence="4">DSM 16522</strain>
    </source>
</reference>
<dbReference type="Proteomes" id="UP000199011">
    <property type="component" value="Unassembled WGS sequence"/>
</dbReference>
<evidence type="ECO:0000256" key="2">
    <source>
        <dbReference type="SAM" id="SignalP"/>
    </source>
</evidence>
<dbReference type="AlphaFoldDB" id="A0A1I4YS51"/>
<evidence type="ECO:0000256" key="1">
    <source>
        <dbReference type="SAM" id="MobiDB-lite"/>
    </source>
</evidence>
<proteinExistence type="predicted"/>
<feature type="chain" id="PRO_5011441937" description="Lipoprotein" evidence="2">
    <location>
        <begin position="20"/>
        <end position="114"/>
    </location>
</feature>
<keyword evidence="2" id="KW-0732">Signal</keyword>
<feature type="signal peptide" evidence="2">
    <location>
        <begin position="1"/>
        <end position="19"/>
    </location>
</feature>
<feature type="region of interest" description="Disordered" evidence="1">
    <location>
        <begin position="75"/>
        <end position="94"/>
    </location>
</feature>
<evidence type="ECO:0000313" key="3">
    <source>
        <dbReference type="EMBL" id="SFN40852.1"/>
    </source>
</evidence>
<evidence type="ECO:0000313" key="4">
    <source>
        <dbReference type="Proteomes" id="UP000199011"/>
    </source>
</evidence>
<dbReference type="STRING" id="53341.SAMN05421579_1033"/>
<keyword evidence="4" id="KW-1185">Reference proteome</keyword>
<name>A0A1I4YS51_9GAMM</name>
<sequence length="114" mass="12644">MLKKLLLLSTLAMSGCVFNKIPTDNLTSLSSNELCSALGENSDNGNTTLRILDEITSRKGTVDMDKCHALEMSARTRGSNFGDPGAWARESSRMAEQTRRDVEMFKRLKEMGKI</sequence>